<evidence type="ECO:0000256" key="1">
    <source>
        <dbReference type="ARBA" id="ARBA00007592"/>
    </source>
</evidence>
<name>A0ABY7SJ07_9RHOB</name>
<evidence type="ECO:0000313" key="5">
    <source>
        <dbReference type="Proteomes" id="UP001219349"/>
    </source>
</evidence>
<organism evidence="4 5">
    <name type="scientific">Paracoccus fistulariae</name>
    <dbReference type="NCBI Taxonomy" id="658446"/>
    <lineage>
        <taxon>Bacteria</taxon>
        <taxon>Pseudomonadati</taxon>
        <taxon>Pseudomonadota</taxon>
        <taxon>Alphaproteobacteria</taxon>
        <taxon>Rhodobacterales</taxon>
        <taxon>Paracoccaceae</taxon>
        <taxon>Paracoccus</taxon>
    </lineage>
</organism>
<sequence length="302" mass="32351">MSVFSGLSAFPPTLSDPDGGLIEADFTRLLTDLTEARSDQITLDSICLLGSTGSYPYLSLAQRRRVLETGRDVVAGRLPLIVGIGALRTDHAQDLACHAAANGADGLLLAPVSYTPLTEEEVYQHYATVASATDLPLCIYNNPSTTNFTFSVKLLQRLAQIPTIHAVKMPLPADGDFAGEIAALRDATPDGFVIGYSGDWLCPDALLAGADSWFSVIAGLLPLPALKLTQAARQGDRAEVARLQQVMAPLWALFREYGSLRVIYSLAHLMSVTQAQPPRPVLPLPDSQLDRLRAALDSLQGA</sequence>
<dbReference type="SUPFAM" id="SSF51569">
    <property type="entry name" value="Aldolase"/>
    <property type="match status" value="1"/>
</dbReference>
<accession>A0ABY7SJ07</accession>
<protein>
    <submittedName>
        <fullName evidence="4">Dihydrodipicolinate synthase family protein</fullName>
    </submittedName>
</protein>
<gene>
    <name evidence="4" type="ORF">JHX87_16130</name>
</gene>
<dbReference type="PRINTS" id="PR00146">
    <property type="entry name" value="DHPICSNTHASE"/>
</dbReference>
<dbReference type="Pfam" id="PF00701">
    <property type="entry name" value="DHDPS"/>
    <property type="match status" value="1"/>
</dbReference>
<reference evidence="4 5" key="1">
    <citation type="submission" date="2021-01" db="EMBL/GenBank/DDBJ databases">
        <title>Biogeographic distribution of Paracoccus.</title>
        <authorList>
            <person name="Hollensteiner J."/>
            <person name="Leineberger J."/>
            <person name="Brinkhoff T."/>
            <person name="Daniel R."/>
        </authorList>
    </citation>
    <scope>NUCLEOTIDE SEQUENCE [LARGE SCALE GENOMIC DNA]</scope>
    <source>
        <strain evidence="4 5">KCTC 22803</strain>
    </source>
</reference>
<dbReference type="PANTHER" id="PTHR12128:SF66">
    <property type="entry name" value="4-HYDROXY-2-OXOGLUTARATE ALDOLASE, MITOCHONDRIAL"/>
    <property type="match status" value="1"/>
</dbReference>
<proteinExistence type="inferred from homology"/>
<evidence type="ECO:0000256" key="3">
    <source>
        <dbReference type="PIRNR" id="PIRNR001365"/>
    </source>
</evidence>
<keyword evidence="5" id="KW-1185">Reference proteome</keyword>
<dbReference type="InterPro" id="IPR002220">
    <property type="entry name" value="DapA-like"/>
</dbReference>
<dbReference type="SMART" id="SM01130">
    <property type="entry name" value="DHDPS"/>
    <property type="match status" value="1"/>
</dbReference>
<comment type="similarity">
    <text evidence="1 3">Belongs to the DapA family.</text>
</comment>
<dbReference type="RefSeq" id="WP_271883801.1">
    <property type="nucleotide sequence ID" value="NZ_CP067136.1"/>
</dbReference>
<dbReference type="PANTHER" id="PTHR12128">
    <property type="entry name" value="DIHYDRODIPICOLINATE SYNTHASE"/>
    <property type="match status" value="1"/>
</dbReference>
<evidence type="ECO:0000313" key="4">
    <source>
        <dbReference type="EMBL" id="WCR06973.1"/>
    </source>
</evidence>
<dbReference type="CDD" id="cd00408">
    <property type="entry name" value="DHDPS-like"/>
    <property type="match status" value="1"/>
</dbReference>
<evidence type="ECO:0000256" key="2">
    <source>
        <dbReference type="ARBA" id="ARBA00023239"/>
    </source>
</evidence>
<keyword evidence="2 3" id="KW-0456">Lyase</keyword>
<dbReference type="Gene3D" id="3.20.20.70">
    <property type="entry name" value="Aldolase class I"/>
    <property type="match status" value="1"/>
</dbReference>
<dbReference type="PIRSF" id="PIRSF001365">
    <property type="entry name" value="DHDPS"/>
    <property type="match status" value="1"/>
</dbReference>
<dbReference type="Proteomes" id="UP001219349">
    <property type="component" value="Chromosome"/>
</dbReference>
<dbReference type="InterPro" id="IPR013785">
    <property type="entry name" value="Aldolase_TIM"/>
</dbReference>
<dbReference type="EMBL" id="CP067136">
    <property type="protein sequence ID" value="WCR06973.1"/>
    <property type="molecule type" value="Genomic_DNA"/>
</dbReference>